<proteinExistence type="predicted"/>
<feature type="domain" description="DUF1707" evidence="3">
    <location>
        <begin position="9"/>
        <end position="61"/>
    </location>
</feature>
<reference evidence="5" key="1">
    <citation type="journal article" date="2019" name="Int. J. Syst. Evol. Microbiol.">
        <title>The Global Catalogue of Microorganisms (GCM) 10K type strain sequencing project: providing services to taxonomists for standard genome sequencing and annotation.</title>
        <authorList>
            <consortium name="The Broad Institute Genomics Platform"/>
            <consortium name="The Broad Institute Genome Sequencing Center for Infectious Disease"/>
            <person name="Wu L."/>
            <person name="Ma J."/>
        </authorList>
    </citation>
    <scope>NUCLEOTIDE SEQUENCE [LARGE SCALE GENOMIC DNA]</scope>
    <source>
        <strain evidence="5">DT72</strain>
    </source>
</reference>
<dbReference type="RefSeq" id="WP_378484965.1">
    <property type="nucleotide sequence ID" value="NZ_JBHUFB010000009.1"/>
</dbReference>
<sequence length="284" mass="30212">MARPYPPSTRATDTDRSAVLALLDAAFTDGQFDAAEHDLRADLLADARTLGDLAALVEDLQDATPPRPTTSVRASSGPAGPATRARRFLVGTLVAAAAAAIAAFWFVGREEPPAVAAPAEATTAPDVAALPARVVATPDLRTAEGFAQFVEDYRAKFGDTVVDDLTIWDEYAMFTRAMPQQPNREVEYSYRYGFAPRYDPTTRSLDTPTVDLAAVDQTALARLLAEAVPMLNVPGGEITHISVDPPGRYGPASVRIFVGNDFSESGNLEASLAGEILDVSPYGQ</sequence>
<dbReference type="InterPro" id="IPR012551">
    <property type="entry name" value="DUF1707_SHOCT-like"/>
</dbReference>
<evidence type="ECO:0000259" key="3">
    <source>
        <dbReference type="Pfam" id="PF08044"/>
    </source>
</evidence>
<dbReference type="Pfam" id="PF08044">
    <property type="entry name" value="DUF1707"/>
    <property type="match status" value="1"/>
</dbReference>
<evidence type="ECO:0000313" key="5">
    <source>
        <dbReference type="Proteomes" id="UP001597286"/>
    </source>
</evidence>
<accession>A0ABW4P1V7</accession>
<comment type="caution">
    <text evidence="4">The sequence shown here is derived from an EMBL/GenBank/DDBJ whole genome shotgun (WGS) entry which is preliminary data.</text>
</comment>
<keyword evidence="2" id="KW-0812">Transmembrane</keyword>
<evidence type="ECO:0000256" key="1">
    <source>
        <dbReference type="SAM" id="MobiDB-lite"/>
    </source>
</evidence>
<dbReference type="Proteomes" id="UP001597286">
    <property type="component" value="Unassembled WGS sequence"/>
</dbReference>
<keyword evidence="5" id="KW-1185">Reference proteome</keyword>
<evidence type="ECO:0000313" key="4">
    <source>
        <dbReference type="EMBL" id="MFD1812462.1"/>
    </source>
</evidence>
<gene>
    <name evidence="4" type="ORF">ACFSJG_09580</name>
</gene>
<protein>
    <submittedName>
        <fullName evidence="4">DUF1707 domain-containing protein</fullName>
    </submittedName>
</protein>
<organism evidence="4 5">
    <name type="scientific">Rhodococcus gannanensis</name>
    <dbReference type="NCBI Taxonomy" id="1960308"/>
    <lineage>
        <taxon>Bacteria</taxon>
        <taxon>Bacillati</taxon>
        <taxon>Actinomycetota</taxon>
        <taxon>Actinomycetes</taxon>
        <taxon>Mycobacteriales</taxon>
        <taxon>Nocardiaceae</taxon>
        <taxon>Rhodococcus</taxon>
    </lineage>
</organism>
<feature type="transmembrane region" description="Helical" evidence="2">
    <location>
        <begin position="88"/>
        <end position="108"/>
    </location>
</feature>
<name>A0ABW4P1V7_9NOCA</name>
<evidence type="ECO:0000256" key="2">
    <source>
        <dbReference type="SAM" id="Phobius"/>
    </source>
</evidence>
<dbReference type="EMBL" id="JBHUFB010000009">
    <property type="protein sequence ID" value="MFD1812462.1"/>
    <property type="molecule type" value="Genomic_DNA"/>
</dbReference>
<feature type="region of interest" description="Disordered" evidence="1">
    <location>
        <begin position="59"/>
        <end position="82"/>
    </location>
</feature>
<keyword evidence="2" id="KW-0472">Membrane</keyword>
<keyword evidence="2" id="KW-1133">Transmembrane helix</keyword>